<organism evidence="1 2">
    <name type="scientific">Trema orientale</name>
    <name type="common">Charcoal tree</name>
    <name type="synonym">Celtis orientalis</name>
    <dbReference type="NCBI Taxonomy" id="63057"/>
    <lineage>
        <taxon>Eukaryota</taxon>
        <taxon>Viridiplantae</taxon>
        <taxon>Streptophyta</taxon>
        <taxon>Embryophyta</taxon>
        <taxon>Tracheophyta</taxon>
        <taxon>Spermatophyta</taxon>
        <taxon>Magnoliopsida</taxon>
        <taxon>eudicotyledons</taxon>
        <taxon>Gunneridae</taxon>
        <taxon>Pentapetalae</taxon>
        <taxon>rosids</taxon>
        <taxon>fabids</taxon>
        <taxon>Rosales</taxon>
        <taxon>Cannabaceae</taxon>
        <taxon>Trema</taxon>
    </lineage>
</organism>
<sequence length="139" mass="15374">MILHSAIRIQSCRPYTRPFPVVWTPPTSQAEAIVALDLMLSLWAVLVSLIGIRVTPAQYKAHVGLSKCGSARPTLYLYHCCVAHEEERKGADTLSPDLTHSGQFRPLLHFGVDYPCRSQAPSITSRCIAPHLAEFGEFS</sequence>
<proteinExistence type="predicted"/>
<accession>A0A2P5G1L9</accession>
<evidence type="ECO:0000313" key="2">
    <source>
        <dbReference type="Proteomes" id="UP000237000"/>
    </source>
</evidence>
<reference evidence="2" key="1">
    <citation type="submission" date="2016-06" db="EMBL/GenBank/DDBJ databases">
        <title>Parallel loss of symbiosis genes in relatives of nitrogen-fixing non-legume Parasponia.</title>
        <authorList>
            <person name="Van Velzen R."/>
            <person name="Holmer R."/>
            <person name="Bu F."/>
            <person name="Rutten L."/>
            <person name="Van Zeijl A."/>
            <person name="Liu W."/>
            <person name="Santuari L."/>
            <person name="Cao Q."/>
            <person name="Sharma T."/>
            <person name="Shen D."/>
            <person name="Roswanjaya Y."/>
            <person name="Wardhani T."/>
            <person name="Kalhor M.S."/>
            <person name="Jansen J."/>
            <person name="Van den Hoogen J."/>
            <person name="Gungor B."/>
            <person name="Hartog M."/>
            <person name="Hontelez J."/>
            <person name="Verver J."/>
            <person name="Yang W.-C."/>
            <person name="Schijlen E."/>
            <person name="Repin R."/>
            <person name="Schilthuizen M."/>
            <person name="Schranz E."/>
            <person name="Heidstra R."/>
            <person name="Miyata K."/>
            <person name="Fedorova E."/>
            <person name="Kohlen W."/>
            <person name="Bisseling T."/>
            <person name="Smit S."/>
            <person name="Geurts R."/>
        </authorList>
    </citation>
    <scope>NUCLEOTIDE SEQUENCE [LARGE SCALE GENOMIC DNA]</scope>
    <source>
        <strain evidence="2">cv. RG33-2</strain>
    </source>
</reference>
<gene>
    <name evidence="1" type="ORF">TorRG33x02_002290</name>
</gene>
<keyword evidence="2" id="KW-1185">Reference proteome</keyword>
<dbReference type="InParanoid" id="A0A2P5G1L9"/>
<dbReference type="AlphaFoldDB" id="A0A2P5G1L9"/>
<evidence type="ECO:0000313" key="1">
    <source>
        <dbReference type="EMBL" id="POO03925.1"/>
    </source>
</evidence>
<comment type="caution">
    <text evidence="1">The sequence shown here is derived from an EMBL/GenBank/DDBJ whole genome shotgun (WGS) entry which is preliminary data.</text>
</comment>
<dbReference type="EMBL" id="JXTC01000001">
    <property type="protein sequence ID" value="POO03925.1"/>
    <property type="molecule type" value="Genomic_DNA"/>
</dbReference>
<name>A0A2P5G1L9_TREOI</name>
<dbReference type="Proteomes" id="UP000237000">
    <property type="component" value="Unassembled WGS sequence"/>
</dbReference>
<protein>
    <submittedName>
        <fullName evidence="1">Uncharacterized protein</fullName>
    </submittedName>
</protein>